<comment type="caution">
    <text evidence="1">The sequence shown here is derived from an EMBL/GenBank/DDBJ whole genome shotgun (WGS) entry which is preliminary data.</text>
</comment>
<dbReference type="EMBL" id="CAJPWZ010002382">
    <property type="protein sequence ID" value="CAG2237269.1"/>
    <property type="molecule type" value="Genomic_DNA"/>
</dbReference>
<evidence type="ECO:0000313" key="1">
    <source>
        <dbReference type="EMBL" id="CAG2237269.1"/>
    </source>
</evidence>
<reference evidence="1" key="1">
    <citation type="submission" date="2021-03" db="EMBL/GenBank/DDBJ databases">
        <authorList>
            <person name="Bekaert M."/>
        </authorList>
    </citation>
    <scope>NUCLEOTIDE SEQUENCE</scope>
</reference>
<keyword evidence="2" id="KW-1185">Reference proteome</keyword>
<gene>
    <name evidence="1" type="ORF">MEDL_49727</name>
</gene>
<evidence type="ECO:0000313" key="2">
    <source>
        <dbReference type="Proteomes" id="UP000683360"/>
    </source>
</evidence>
<protein>
    <submittedName>
        <fullName evidence="1">Uncharacterized protein</fullName>
    </submittedName>
</protein>
<proteinExistence type="predicted"/>
<organism evidence="1 2">
    <name type="scientific">Mytilus edulis</name>
    <name type="common">Blue mussel</name>
    <dbReference type="NCBI Taxonomy" id="6550"/>
    <lineage>
        <taxon>Eukaryota</taxon>
        <taxon>Metazoa</taxon>
        <taxon>Spiralia</taxon>
        <taxon>Lophotrochozoa</taxon>
        <taxon>Mollusca</taxon>
        <taxon>Bivalvia</taxon>
        <taxon>Autobranchia</taxon>
        <taxon>Pteriomorphia</taxon>
        <taxon>Mytilida</taxon>
        <taxon>Mytiloidea</taxon>
        <taxon>Mytilidae</taxon>
        <taxon>Mytilinae</taxon>
        <taxon>Mytilus</taxon>
    </lineage>
</organism>
<name>A0A8S3TUG0_MYTED</name>
<accession>A0A8S3TUG0</accession>
<dbReference type="Proteomes" id="UP000683360">
    <property type="component" value="Unassembled WGS sequence"/>
</dbReference>
<dbReference type="AlphaFoldDB" id="A0A8S3TUG0"/>
<sequence>MKSAKDDGSDVKTILTTNPKRNDYYAMRVFGSYIYYANYNQLLMVTKTPGSSSTFLYNAAGRIDSLFVFNFSVRCCTVNTGLTSRLDIQHTNKGIRVELQWLNTMQLSSKTKFLDRKSGDDIPTHLSGQDHSLARISADIQYCPRGLTDRKFFPRGFCDVQSLSGRLTSPVKNMHFKYLKTDKIDGMDNGVSSRTQQIKT</sequence>